<comment type="catalytic activity">
    <reaction evidence="3">
        <text>adenosine 5'-phosphoramidate + H2O = NH4(+) + AMP</text>
        <dbReference type="Rhea" id="RHEA:67916"/>
        <dbReference type="ChEBI" id="CHEBI:15377"/>
        <dbReference type="ChEBI" id="CHEBI:28938"/>
        <dbReference type="ChEBI" id="CHEBI:57890"/>
        <dbReference type="ChEBI" id="CHEBI:456215"/>
    </reaction>
</comment>
<organism evidence="9 10">
    <name type="scientific">Lingula anatina</name>
    <name type="common">Brachiopod</name>
    <name type="synonym">Lingula unguis</name>
    <dbReference type="NCBI Taxonomy" id="7574"/>
    <lineage>
        <taxon>Eukaryota</taxon>
        <taxon>Metazoa</taxon>
        <taxon>Spiralia</taxon>
        <taxon>Lophotrochozoa</taxon>
        <taxon>Brachiopoda</taxon>
        <taxon>Linguliformea</taxon>
        <taxon>Lingulata</taxon>
        <taxon>Lingulida</taxon>
        <taxon>Linguloidea</taxon>
        <taxon>Lingulidae</taxon>
        <taxon>Lingula</taxon>
    </lineage>
</organism>
<feature type="domain" description="HIT" evidence="8">
    <location>
        <begin position="10"/>
        <end position="119"/>
    </location>
</feature>
<evidence type="ECO:0000313" key="9">
    <source>
        <dbReference type="Proteomes" id="UP000085678"/>
    </source>
</evidence>
<dbReference type="FunCoup" id="A0A1S3KI76">
    <property type="interactions" value="1135"/>
</dbReference>
<dbReference type="GO" id="GO:0000166">
    <property type="term" value="F:nucleotide binding"/>
    <property type="evidence" value="ECO:0007669"/>
    <property type="project" value="UniProtKB-KW"/>
</dbReference>
<evidence type="ECO:0000256" key="2">
    <source>
        <dbReference type="ARBA" id="ARBA00022801"/>
    </source>
</evidence>
<evidence type="ECO:0000256" key="7">
    <source>
        <dbReference type="PROSITE-ProRule" id="PRU00464"/>
    </source>
</evidence>
<dbReference type="OrthoDB" id="1915375at2759"/>
<keyword evidence="9" id="KW-1185">Reference proteome</keyword>
<dbReference type="PANTHER" id="PTHR12486:SF5">
    <property type="entry name" value="ADENOSINE 5'-MONOPHOSPHORAMIDASE HINT3"/>
    <property type="match status" value="1"/>
</dbReference>
<dbReference type="RefSeq" id="XP_013422179.1">
    <property type="nucleotide sequence ID" value="XM_013566725.2"/>
</dbReference>
<dbReference type="PROSITE" id="PS51084">
    <property type="entry name" value="HIT_2"/>
    <property type="match status" value="1"/>
</dbReference>
<dbReference type="KEGG" id="lak:106182079"/>
<feature type="short sequence motif" description="Histidine triad motif" evidence="7">
    <location>
        <begin position="102"/>
        <end position="106"/>
    </location>
</feature>
<dbReference type="Pfam" id="PF11969">
    <property type="entry name" value="DcpS_C"/>
    <property type="match status" value="1"/>
</dbReference>
<dbReference type="STRING" id="7574.A0A1S3KI76"/>
<dbReference type="GeneID" id="106182079"/>
<evidence type="ECO:0000256" key="3">
    <source>
        <dbReference type="ARBA" id="ARBA00024472"/>
    </source>
</evidence>
<dbReference type="Proteomes" id="UP000085678">
    <property type="component" value="Unplaced"/>
</dbReference>
<evidence type="ECO:0000313" key="10">
    <source>
        <dbReference type="RefSeq" id="XP_013422179.1"/>
    </source>
</evidence>
<dbReference type="InterPro" id="IPR011146">
    <property type="entry name" value="HIT-like"/>
</dbReference>
<dbReference type="AlphaFoldDB" id="A0A1S3KI76"/>
<dbReference type="GO" id="GO:0016787">
    <property type="term" value="F:hydrolase activity"/>
    <property type="evidence" value="ECO:0007669"/>
    <property type="project" value="UniProtKB-KW"/>
</dbReference>
<evidence type="ECO:0000256" key="4">
    <source>
        <dbReference type="ARBA" id="ARBA00025764"/>
    </source>
</evidence>
<dbReference type="InParanoid" id="A0A1S3KI76"/>
<proteinExistence type="inferred from homology"/>
<dbReference type="InterPro" id="IPR036265">
    <property type="entry name" value="HIT-like_sf"/>
</dbReference>
<keyword evidence="1" id="KW-0547">Nucleotide-binding</keyword>
<comment type="similarity">
    <text evidence="4">Belongs to the HINT family.</text>
</comment>
<evidence type="ECO:0000256" key="6">
    <source>
        <dbReference type="ARBA" id="ARBA00042361"/>
    </source>
</evidence>
<dbReference type="SUPFAM" id="SSF54197">
    <property type="entry name" value="HIT-like"/>
    <property type="match status" value="1"/>
</dbReference>
<protein>
    <recommendedName>
        <fullName evidence="5">Adenosine 5'-monophosphoramidase HINT3</fullName>
    </recommendedName>
    <alternativeName>
        <fullName evidence="6">Histidine triad nucleotide-binding protein 3</fullName>
    </alternativeName>
</protein>
<sequence>MAEAGEQSCVFCKIANGKDENAELLFQDEAYAVFRDHKPAASTHLLVVPKAHISDAKSLKKQDLELVTTMVKIGEQVLQEHGGEVTKARFGFHWPPFCLIYHLHLHVIHPVSEAGFISRQIFKPNSLWFVTPDWLMDRLNKMPS</sequence>
<keyword evidence="2" id="KW-0378">Hydrolase</keyword>
<accession>A0A1S3KI76</accession>
<name>A0A1S3KI76_LINAN</name>
<reference evidence="10" key="1">
    <citation type="submission" date="2025-08" db="UniProtKB">
        <authorList>
            <consortium name="RefSeq"/>
        </authorList>
    </citation>
    <scope>IDENTIFICATION</scope>
    <source>
        <tissue evidence="10">Gonads</tissue>
    </source>
</reference>
<evidence type="ECO:0000259" key="8">
    <source>
        <dbReference type="PROSITE" id="PS51084"/>
    </source>
</evidence>
<evidence type="ECO:0000256" key="5">
    <source>
        <dbReference type="ARBA" id="ARBA00039802"/>
    </source>
</evidence>
<dbReference type="OMA" id="EKKCIFC"/>
<dbReference type="Gene3D" id="3.30.428.10">
    <property type="entry name" value="HIT-like"/>
    <property type="match status" value="1"/>
</dbReference>
<evidence type="ECO:0000256" key="1">
    <source>
        <dbReference type="ARBA" id="ARBA00022741"/>
    </source>
</evidence>
<gene>
    <name evidence="10" type="primary">LOC106182079</name>
</gene>
<dbReference type="PANTHER" id="PTHR12486">
    <property type="entry name" value="APRATAXIN-RELATED"/>
    <property type="match status" value="1"/>
</dbReference>